<evidence type="ECO:0000256" key="5">
    <source>
        <dbReference type="ARBA" id="ARBA00023002"/>
    </source>
</evidence>
<sequence length="660" mass="72444">MPTPSATTPQAKGFRRAVSELDAKQAEAIMAGVWGDAPSPEGLRSQGQPVDTVWPQALCYAGAGSCFRGAGRGRGELAPLSPQSPRFVGRRQSLIQEALKEREKAEAAAASAEPGEAPEVGALEERDGKALLYLLFSLPPTRRRTCPLAVDQAEATRDGRTSGLGSQAGWVWSGDPQKTLRGRLGQGGSVTTAVRKTRQTLSQQKPTQAAGTCPEPGRRSCGLPAAGAQGTAGQADPWVPAPQPLSFPSVSVSPSLSASLSLLLLPKTFEAQIHHLETRPAQKPRAGGPQLEYFVRCEVPSTALPALLSSVRRVAEDVRGVGENKVLWFPRKVSELDKCHHLVTKFDPDLDLDHPGFSDQAYRQRRKAIAAIAFQYKQGDPIPHVEYTAEETATWKQVYSTLRGLYTTHACREYLEAFELLERFCGYQEDRIPQLEDVSRFLRERTGFQLRPVAGLLSARDFLASLAFRVFQCTQYIRHASSPMHSPEPDCCHELLGHVPMLADRTFAQFSQDIGLASLGVSDEEIEKLSTLYWFTVEFGLCKQNGQVKAYGAGLLSSYGELLHSLGEEPEVRAFDPDAAAVQPYQDQTYQPVYFLSESFSDARDKLRSYASRIQRPFSVKFDPYTLAIDVLDSPHAIRRSLEGIQDELHTLAHALNAIS</sequence>
<accession>A0A9W3HJ61</accession>
<dbReference type="GO" id="GO:0045471">
    <property type="term" value="P:response to ethanol"/>
    <property type="evidence" value="ECO:0007669"/>
    <property type="project" value="TreeGrafter"/>
</dbReference>
<keyword evidence="3" id="KW-0597">Phosphoprotein</keyword>
<organism evidence="12">
    <name type="scientific">Camelus bactrianus</name>
    <name type="common">Bactrian camel</name>
    <dbReference type="NCBI Taxonomy" id="9837"/>
    <lineage>
        <taxon>Eukaryota</taxon>
        <taxon>Metazoa</taxon>
        <taxon>Chordata</taxon>
        <taxon>Craniata</taxon>
        <taxon>Vertebrata</taxon>
        <taxon>Euteleostomi</taxon>
        <taxon>Mammalia</taxon>
        <taxon>Eutheria</taxon>
        <taxon>Laurasiatheria</taxon>
        <taxon>Artiodactyla</taxon>
        <taxon>Tylopoda</taxon>
        <taxon>Camelidae</taxon>
        <taxon>Camelus</taxon>
    </lineage>
</organism>
<dbReference type="RefSeq" id="XP_045373735.1">
    <property type="nucleotide sequence ID" value="XM_045517779.1"/>
</dbReference>
<dbReference type="InterPro" id="IPR019774">
    <property type="entry name" value="Aromatic-AA_hydroxylase_C"/>
</dbReference>
<keyword evidence="7" id="KW-0503">Monooxygenase</keyword>
<dbReference type="AlphaFoldDB" id="A0A9W3HJ61"/>
<dbReference type="PRINTS" id="PR00372">
    <property type="entry name" value="FYWHYDRXLASE"/>
</dbReference>
<dbReference type="GO" id="GO:0005737">
    <property type="term" value="C:cytoplasm"/>
    <property type="evidence" value="ECO:0007669"/>
    <property type="project" value="TreeGrafter"/>
</dbReference>
<dbReference type="InterPro" id="IPR036329">
    <property type="entry name" value="Aro-AA_hydroxylase_C_sf"/>
</dbReference>
<dbReference type="InterPro" id="IPR021164">
    <property type="entry name" value="Tyrosine_hydroxylase_CS"/>
</dbReference>
<evidence type="ECO:0000256" key="10">
    <source>
        <dbReference type="SAM" id="MobiDB-lite"/>
    </source>
</evidence>
<feature type="binding site" evidence="9">
    <location>
        <position position="498"/>
    </location>
    <ligand>
        <name>Fe cation</name>
        <dbReference type="ChEBI" id="CHEBI:24875"/>
    </ligand>
</feature>
<dbReference type="InterPro" id="IPR041903">
    <property type="entry name" value="Eu_TyrOH_cat"/>
</dbReference>
<evidence type="ECO:0000313" key="12">
    <source>
        <dbReference type="RefSeq" id="XP_045373735.1"/>
    </source>
</evidence>
<dbReference type="InterPro" id="IPR005962">
    <property type="entry name" value="Tyr_3_mOase"/>
</dbReference>
<evidence type="ECO:0000256" key="3">
    <source>
        <dbReference type="ARBA" id="ARBA00022553"/>
    </source>
</evidence>
<dbReference type="SUPFAM" id="SSF56534">
    <property type="entry name" value="Aromatic aminoacid monoxygenases, catalytic and oligomerization domains"/>
    <property type="match status" value="1"/>
</dbReference>
<dbReference type="GO" id="GO:0006585">
    <property type="term" value="P:dopamine biosynthetic process from tyrosine"/>
    <property type="evidence" value="ECO:0007669"/>
    <property type="project" value="TreeGrafter"/>
</dbReference>
<dbReference type="PANTHER" id="PTHR11473">
    <property type="entry name" value="AROMATIC AMINO ACID HYDROXYLASE"/>
    <property type="match status" value="1"/>
</dbReference>
<dbReference type="InterPro" id="IPR001273">
    <property type="entry name" value="ArAA_hydroxylase"/>
</dbReference>
<keyword evidence="6 9" id="KW-0408">Iron</keyword>
<comment type="cofactor">
    <cofactor evidence="1 9">
        <name>Fe(2+)</name>
        <dbReference type="ChEBI" id="CHEBI:29033"/>
    </cofactor>
</comment>
<dbReference type="Pfam" id="PF00351">
    <property type="entry name" value="Biopterin_H"/>
    <property type="match status" value="1"/>
</dbReference>
<dbReference type="CDD" id="cd03345">
    <property type="entry name" value="eu_TyrOH"/>
    <property type="match status" value="1"/>
</dbReference>
<dbReference type="PROSITE" id="PS00367">
    <property type="entry name" value="BH4_AAA_HYDROXYL_1"/>
    <property type="match status" value="1"/>
</dbReference>
<keyword evidence="5" id="KW-0560">Oxidoreductase</keyword>
<feature type="compositionally biased region" description="Polar residues" evidence="10">
    <location>
        <begin position="189"/>
        <end position="210"/>
    </location>
</feature>
<evidence type="ECO:0000256" key="1">
    <source>
        <dbReference type="ARBA" id="ARBA00001954"/>
    </source>
</evidence>
<dbReference type="Pfam" id="PF21417">
    <property type="entry name" value="TH_ACT"/>
    <property type="match status" value="1"/>
</dbReference>
<dbReference type="Gene3D" id="3.30.70.260">
    <property type="match status" value="1"/>
</dbReference>
<feature type="binding site" evidence="9">
    <location>
        <position position="538"/>
    </location>
    <ligand>
        <name>Fe cation</name>
        <dbReference type="ChEBI" id="CHEBI:24875"/>
    </ligand>
</feature>
<dbReference type="InterPro" id="IPR036951">
    <property type="entry name" value="ArAA_hydroxylase_sf"/>
</dbReference>
<evidence type="ECO:0000256" key="2">
    <source>
        <dbReference type="ARBA" id="ARBA00009712"/>
    </source>
</evidence>
<dbReference type="GO" id="GO:0030424">
    <property type="term" value="C:axon"/>
    <property type="evidence" value="ECO:0007669"/>
    <property type="project" value="TreeGrafter"/>
</dbReference>
<dbReference type="PROSITE" id="PS51410">
    <property type="entry name" value="BH4_AAA_HYDROXYL_2"/>
    <property type="match status" value="1"/>
</dbReference>
<dbReference type="Gene3D" id="1.10.800.10">
    <property type="entry name" value="Aromatic amino acid hydroxylase"/>
    <property type="match status" value="1"/>
</dbReference>
<dbReference type="InterPro" id="IPR018301">
    <property type="entry name" value="ArAA_hydroxylase_Fe/CU_BS"/>
</dbReference>
<feature type="region of interest" description="Disordered" evidence="10">
    <location>
        <begin position="157"/>
        <end position="218"/>
    </location>
</feature>
<dbReference type="FunFam" id="1.10.800.10:FF:000002">
    <property type="entry name" value="Tyrosine 3-monooxygenase"/>
    <property type="match status" value="1"/>
</dbReference>
<comment type="catalytic activity">
    <reaction evidence="8">
        <text>(6R)-L-erythro-5,6,7,8-tetrahydrobiopterin + L-tyrosine + O2 = (4aS,6R)-4a-hydroxy-L-erythro-5,6,7,8-tetrahydrobiopterin + L-dopa</text>
        <dbReference type="Rhea" id="RHEA:18201"/>
        <dbReference type="ChEBI" id="CHEBI:15379"/>
        <dbReference type="ChEBI" id="CHEBI:15642"/>
        <dbReference type="ChEBI" id="CHEBI:57504"/>
        <dbReference type="ChEBI" id="CHEBI:58315"/>
        <dbReference type="ChEBI" id="CHEBI:59560"/>
        <dbReference type="EC" id="1.14.16.2"/>
    </reaction>
    <physiologicalReaction direction="left-to-right" evidence="8">
        <dbReference type="Rhea" id="RHEA:18202"/>
    </physiologicalReaction>
</comment>
<proteinExistence type="inferred from homology"/>
<dbReference type="CTD" id="7054"/>
<name>A0A9W3HJ61_CAMBA</name>
<dbReference type="InterPro" id="IPR049321">
    <property type="entry name" value="TH_ACT"/>
</dbReference>
<dbReference type="GO" id="GO:0005506">
    <property type="term" value="F:iron ion binding"/>
    <property type="evidence" value="ECO:0007669"/>
    <property type="project" value="InterPro"/>
</dbReference>
<feature type="domain" description="Biopterin-dependent aromatic amino acid hydroxylase family profile" evidence="11">
    <location>
        <begin position="314"/>
        <end position="660"/>
    </location>
</feature>
<evidence type="ECO:0000256" key="7">
    <source>
        <dbReference type="ARBA" id="ARBA00023033"/>
    </source>
</evidence>
<gene>
    <name evidence="12" type="primary">TH</name>
</gene>
<dbReference type="GO" id="GO:0007507">
    <property type="term" value="P:heart development"/>
    <property type="evidence" value="ECO:0007669"/>
    <property type="project" value="TreeGrafter"/>
</dbReference>
<dbReference type="GO" id="GO:0043204">
    <property type="term" value="C:perikaryon"/>
    <property type="evidence" value="ECO:0007669"/>
    <property type="project" value="TreeGrafter"/>
</dbReference>
<dbReference type="GO" id="GO:0004511">
    <property type="term" value="F:tyrosine 3-monooxygenase activity"/>
    <property type="evidence" value="ECO:0007669"/>
    <property type="project" value="UniProtKB-EC"/>
</dbReference>
<comment type="similarity">
    <text evidence="2">Belongs to the biopterin-dependent aromatic amino acid hydroxylase family.</text>
</comment>
<evidence type="ECO:0000256" key="9">
    <source>
        <dbReference type="PIRSR" id="PIRSR601273-2"/>
    </source>
</evidence>
<reference evidence="12" key="1">
    <citation type="submission" date="2025-08" db="UniProtKB">
        <authorList>
            <consortium name="RefSeq"/>
        </authorList>
    </citation>
    <scope>IDENTIFICATION</scope>
    <source>
        <tissue evidence="12">Blood</tissue>
    </source>
</reference>
<feature type="binding site" evidence="9">
    <location>
        <position position="493"/>
    </location>
    <ligand>
        <name>Fe cation</name>
        <dbReference type="ChEBI" id="CHEBI:24875"/>
    </ligand>
</feature>
<keyword evidence="4 9" id="KW-0479">Metal-binding</keyword>
<dbReference type="NCBIfam" id="TIGR01269">
    <property type="entry name" value="Tyr_3_monoox"/>
    <property type="match status" value="1"/>
</dbReference>
<evidence type="ECO:0000259" key="11">
    <source>
        <dbReference type="PROSITE" id="PS51410"/>
    </source>
</evidence>
<dbReference type="GO" id="GO:0001666">
    <property type="term" value="P:response to hypoxia"/>
    <property type="evidence" value="ECO:0007669"/>
    <property type="project" value="TreeGrafter"/>
</dbReference>
<dbReference type="PANTHER" id="PTHR11473:SF18">
    <property type="entry name" value="TYROSINE 3-MONOOXYGENASE"/>
    <property type="match status" value="1"/>
</dbReference>
<dbReference type="Pfam" id="PF12549">
    <property type="entry name" value="TOH_N"/>
    <property type="match status" value="1"/>
</dbReference>
<evidence type="ECO:0000256" key="4">
    <source>
        <dbReference type="ARBA" id="ARBA00022723"/>
    </source>
</evidence>
<evidence type="ECO:0000256" key="8">
    <source>
        <dbReference type="ARBA" id="ARBA00033689"/>
    </source>
</evidence>
<protein>
    <submittedName>
        <fullName evidence="12">Tyrosine 3-monooxygenase</fullName>
    </submittedName>
</protein>
<evidence type="ECO:0000256" key="6">
    <source>
        <dbReference type="ARBA" id="ARBA00023004"/>
    </source>
</evidence>